<feature type="domain" description="Type II CBASS E2 protein" evidence="2">
    <location>
        <begin position="15"/>
        <end position="137"/>
    </location>
</feature>
<evidence type="ECO:0000256" key="1">
    <source>
        <dbReference type="SAM" id="MobiDB-lite"/>
    </source>
</evidence>
<dbReference type="Proteomes" id="UP000316167">
    <property type="component" value="Unassembled WGS sequence"/>
</dbReference>
<dbReference type="RefSeq" id="WP_199758300.1">
    <property type="nucleotide sequence ID" value="NZ_VLLE01000006.1"/>
</dbReference>
<dbReference type="EMBL" id="VLLE01000006">
    <property type="protein sequence ID" value="TWI79029.1"/>
    <property type="molecule type" value="Genomic_DNA"/>
</dbReference>
<name>A0A562SCF9_9BACT</name>
<evidence type="ECO:0000313" key="3">
    <source>
        <dbReference type="EMBL" id="TWI79029.1"/>
    </source>
</evidence>
<reference evidence="3 4" key="1">
    <citation type="journal article" date="2015" name="Stand. Genomic Sci.">
        <title>Genomic Encyclopedia of Bacterial and Archaeal Type Strains, Phase III: the genomes of soil and plant-associated and newly described type strains.</title>
        <authorList>
            <person name="Whitman W.B."/>
            <person name="Woyke T."/>
            <person name="Klenk H.P."/>
            <person name="Zhou Y."/>
            <person name="Lilburn T.G."/>
            <person name="Beck B.J."/>
            <person name="De Vos P."/>
            <person name="Vandamme P."/>
            <person name="Eisen J.A."/>
            <person name="Garrity G."/>
            <person name="Hugenholtz P."/>
            <person name="Kyrpides N.C."/>
        </authorList>
    </citation>
    <scope>NUCLEOTIDE SEQUENCE [LARGE SCALE GENOMIC DNA]</scope>
    <source>
        <strain evidence="3 4">CGMCC 1.7271</strain>
    </source>
</reference>
<accession>A0A562SCF9</accession>
<evidence type="ECO:0000259" key="2">
    <source>
        <dbReference type="Pfam" id="PF26395"/>
    </source>
</evidence>
<protein>
    <recommendedName>
        <fullName evidence="2">Type II CBASS E2 protein domain-containing protein</fullName>
    </recommendedName>
</protein>
<feature type="region of interest" description="Disordered" evidence="1">
    <location>
        <begin position="142"/>
        <end position="163"/>
    </location>
</feature>
<comment type="caution">
    <text evidence="3">The sequence shown here is derived from an EMBL/GenBank/DDBJ whole genome shotgun (WGS) entry which is preliminary data.</text>
</comment>
<proteinExistence type="predicted"/>
<dbReference type="AlphaFoldDB" id="A0A562SCF9"/>
<dbReference type="InterPro" id="IPR058588">
    <property type="entry name" value="E2-CBASS"/>
</dbReference>
<gene>
    <name evidence="3" type="ORF">IQ13_3421</name>
</gene>
<keyword evidence="4" id="KW-1185">Reference proteome</keyword>
<dbReference type="Pfam" id="PF26395">
    <property type="entry name" value="E2-CBASS"/>
    <property type="match status" value="1"/>
</dbReference>
<organism evidence="3 4">
    <name type="scientific">Lacibacter cauensis</name>
    <dbReference type="NCBI Taxonomy" id="510947"/>
    <lineage>
        <taxon>Bacteria</taxon>
        <taxon>Pseudomonadati</taxon>
        <taxon>Bacteroidota</taxon>
        <taxon>Chitinophagia</taxon>
        <taxon>Chitinophagales</taxon>
        <taxon>Chitinophagaceae</taxon>
        <taxon>Lacibacter</taxon>
    </lineage>
</organism>
<sequence>MASKLKHHSLNMGVQAGRLRSVFPSSTIRFSQNELTWESSITPTPLSSIYEVKLHYVRGENPNVYVVAPKLILFPGESTLPHVYDTEKQWLCLYYRKAKEWNSNMLVADTVVPWACEWLCHYEIWLCTGTWQGGGIHNETGVEKQADKQKETIDEASSRKKQS</sequence>
<evidence type="ECO:0000313" key="4">
    <source>
        <dbReference type="Proteomes" id="UP000316167"/>
    </source>
</evidence>